<feature type="transmembrane region" description="Helical" evidence="3">
    <location>
        <begin position="96"/>
        <end position="113"/>
    </location>
</feature>
<feature type="transmembrane region" description="Helical" evidence="3">
    <location>
        <begin position="72"/>
        <end position="90"/>
    </location>
</feature>
<gene>
    <name evidence="5" type="ORF">ABHN84_11000</name>
</gene>
<dbReference type="PROSITE" id="PS50887">
    <property type="entry name" value="GGDEF"/>
    <property type="match status" value="1"/>
</dbReference>
<feature type="domain" description="GGDEF" evidence="4">
    <location>
        <begin position="219"/>
        <end position="348"/>
    </location>
</feature>
<feature type="transmembrane region" description="Helical" evidence="3">
    <location>
        <begin position="151"/>
        <end position="169"/>
    </location>
</feature>
<keyword evidence="6" id="KW-1185">Reference proteome</keyword>
<keyword evidence="3" id="KW-0472">Membrane</keyword>
<sequence length="348" mass="39043">MLASINDQSKSNGNLLHARVIKLFSLVGASITGGMCLLSLLGNNNTLTLILLVACTTYLIALFSLKKFNIKVSAIIIIYSLYLLMFYLVFSGGVAQTGPLWIFIVAPVSVYVLGFRLGLINLAIFLCIVCIIMFLPQHLVAHEAYTPEFKLRLILSFLTMTFLSALYEYSSMQFYRNVLELSAKYQQLAMSDPLTKLANRRNASAVLQQEKARIDRNHEPLSVLLCDLDHFKSVNDKYGHNAGDMVLMELAKVFTDNVRQQDCIARWGGEEFLVILPQTSAEQAGIIAEKIRLSVQNHTIHFLKHQIQVTISIGISQLTEDETIDELINNADKCLYQAKTLGRNRVHP</sequence>
<organism evidence="5 6">
    <name type="scientific">Shewanella vesiculosa</name>
    <dbReference type="NCBI Taxonomy" id="518738"/>
    <lineage>
        <taxon>Bacteria</taxon>
        <taxon>Pseudomonadati</taxon>
        <taxon>Pseudomonadota</taxon>
        <taxon>Gammaproteobacteria</taxon>
        <taxon>Alteromonadales</taxon>
        <taxon>Shewanellaceae</taxon>
        <taxon>Shewanella</taxon>
    </lineage>
</organism>
<evidence type="ECO:0000256" key="1">
    <source>
        <dbReference type="ARBA" id="ARBA00012528"/>
    </source>
</evidence>
<keyword evidence="3" id="KW-1133">Transmembrane helix</keyword>
<proteinExistence type="predicted"/>
<feature type="transmembrane region" description="Helical" evidence="3">
    <location>
        <begin position="20"/>
        <end position="41"/>
    </location>
</feature>
<evidence type="ECO:0000313" key="6">
    <source>
        <dbReference type="Proteomes" id="UP001477278"/>
    </source>
</evidence>
<dbReference type="InterPro" id="IPR029787">
    <property type="entry name" value="Nucleotide_cyclase"/>
</dbReference>
<dbReference type="PANTHER" id="PTHR45138:SF9">
    <property type="entry name" value="DIGUANYLATE CYCLASE DGCM-RELATED"/>
    <property type="match status" value="1"/>
</dbReference>
<comment type="caution">
    <text evidence="5">The sequence shown here is derived from an EMBL/GenBank/DDBJ whole genome shotgun (WGS) entry which is preliminary data.</text>
</comment>
<keyword evidence="5" id="KW-0548">Nucleotidyltransferase</keyword>
<feature type="transmembrane region" description="Helical" evidence="3">
    <location>
        <begin position="120"/>
        <end position="139"/>
    </location>
</feature>
<dbReference type="NCBIfam" id="TIGR00254">
    <property type="entry name" value="GGDEF"/>
    <property type="match status" value="1"/>
</dbReference>
<dbReference type="RefSeq" id="WP_182698136.1">
    <property type="nucleotide sequence ID" value="NZ_JBDPZN010000003.1"/>
</dbReference>
<keyword evidence="5" id="KW-0808">Transferase</keyword>
<accession>A0ABV0FPQ7</accession>
<dbReference type="PANTHER" id="PTHR45138">
    <property type="entry name" value="REGULATORY COMPONENTS OF SENSORY TRANSDUCTION SYSTEM"/>
    <property type="match status" value="1"/>
</dbReference>
<reference evidence="5 6" key="1">
    <citation type="submission" date="2024-05" db="EMBL/GenBank/DDBJ databases">
        <title>Genome sequencing of Marine Estuary Bacteria, Shewanella vesiculosa and S. baltica, and Pseudomonas syringae.</title>
        <authorList>
            <person name="Gurung A."/>
            <person name="Maclea K.S."/>
        </authorList>
    </citation>
    <scope>NUCLEOTIDE SEQUENCE [LARGE SCALE GENOMIC DNA]</scope>
    <source>
        <strain evidence="5 6">1A</strain>
    </source>
</reference>
<dbReference type="SUPFAM" id="SSF55073">
    <property type="entry name" value="Nucleotide cyclase"/>
    <property type="match status" value="1"/>
</dbReference>
<evidence type="ECO:0000259" key="4">
    <source>
        <dbReference type="PROSITE" id="PS50887"/>
    </source>
</evidence>
<protein>
    <recommendedName>
        <fullName evidence="1">diguanylate cyclase</fullName>
        <ecNumber evidence="1">2.7.7.65</ecNumber>
    </recommendedName>
</protein>
<dbReference type="Proteomes" id="UP001477278">
    <property type="component" value="Unassembled WGS sequence"/>
</dbReference>
<name>A0ABV0FPQ7_9GAMM</name>
<dbReference type="EMBL" id="JBDPZN010000003">
    <property type="protein sequence ID" value="MEO3682812.1"/>
    <property type="molecule type" value="Genomic_DNA"/>
</dbReference>
<evidence type="ECO:0000256" key="2">
    <source>
        <dbReference type="ARBA" id="ARBA00034247"/>
    </source>
</evidence>
<evidence type="ECO:0000256" key="3">
    <source>
        <dbReference type="SAM" id="Phobius"/>
    </source>
</evidence>
<dbReference type="SMART" id="SM00267">
    <property type="entry name" value="GGDEF"/>
    <property type="match status" value="1"/>
</dbReference>
<feature type="transmembrane region" description="Helical" evidence="3">
    <location>
        <begin position="47"/>
        <end position="65"/>
    </location>
</feature>
<dbReference type="EC" id="2.7.7.65" evidence="1"/>
<dbReference type="GO" id="GO:0052621">
    <property type="term" value="F:diguanylate cyclase activity"/>
    <property type="evidence" value="ECO:0007669"/>
    <property type="project" value="UniProtKB-EC"/>
</dbReference>
<comment type="catalytic activity">
    <reaction evidence="2">
        <text>2 GTP = 3',3'-c-di-GMP + 2 diphosphate</text>
        <dbReference type="Rhea" id="RHEA:24898"/>
        <dbReference type="ChEBI" id="CHEBI:33019"/>
        <dbReference type="ChEBI" id="CHEBI:37565"/>
        <dbReference type="ChEBI" id="CHEBI:58805"/>
        <dbReference type="EC" id="2.7.7.65"/>
    </reaction>
</comment>
<dbReference type="InterPro" id="IPR000160">
    <property type="entry name" value="GGDEF_dom"/>
</dbReference>
<dbReference type="InterPro" id="IPR043128">
    <property type="entry name" value="Rev_trsase/Diguanyl_cyclase"/>
</dbReference>
<evidence type="ECO:0000313" key="5">
    <source>
        <dbReference type="EMBL" id="MEO3682812.1"/>
    </source>
</evidence>
<dbReference type="CDD" id="cd01949">
    <property type="entry name" value="GGDEF"/>
    <property type="match status" value="1"/>
</dbReference>
<keyword evidence="3" id="KW-0812">Transmembrane</keyword>
<dbReference type="InterPro" id="IPR050469">
    <property type="entry name" value="Diguanylate_Cyclase"/>
</dbReference>
<dbReference type="Pfam" id="PF00990">
    <property type="entry name" value="GGDEF"/>
    <property type="match status" value="1"/>
</dbReference>
<dbReference type="Gene3D" id="3.30.70.270">
    <property type="match status" value="1"/>
</dbReference>